<dbReference type="Proteomes" id="UP000199170">
    <property type="component" value="Unassembled WGS sequence"/>
</dbReference>
<evidence type="ECO:0000256" key="3">
    <source>
        <dbReference type="ARBA" id="ARBA00022989"/>
    </source>
</evidence>
<comment type="subcellular location">
    <subcellularLocation>
        <location evidence="1">Membrane</location>
    </subcellularLocation>
</comment>
<keyword evidence="4 6" id="KW-0472">Membrane</keyword>
<evidence type="ECO:0000256" key="1">
    <source>
        <dbReference type="ARBA" id="ARBA00004370"/>
    </source>
</evidence>
<evidence type="ECO:0000256" key="2">
    <source>
        <dbReference type="ARBA" id="ARBA00022692"/>
    </source>
</evidence>
<dbReference type="InterPro" id="IPR019533">
    <property type="entry name" value="Peptidase_S26"/>
</dbReference>
<dbReference type="Gene3D" id="2.10.109.10">
    <property type="entry name" value="Umud Fragment, subunit A"/>
    <property type="match status" value="1"/>
</dbReference>
<dbReference type="EMBL" id="FNPB01000006">
    <property type="protein sequence ID" value="SDY10299.1"/>
    <property type="molecule type" value="Genomic_DNA"/>
</dbReference>
<evidence type="ECO:0000256" key="4">
    <source>
        <dbReference type="ARBA" id="ARBA00023136"/>
    </source>
</evidence>
<keyword evidence="2 6" id="KW-0812">Transmembrane</keyword>
<dbReference type="InterPro" id="IPR001733">
    <property type="entry name" value="Peptidase_S26B"/>
</dbReference>
<feature type="transmembrane region" description="Helical" evidence="6">
    <location>
        <begin position="12"/>
        <end position="33"/>
    </location>
</feature>
<evidence type="ECO:0000256" key="5">
    <source>
        <dbReference type="SAM" id="MobiDB-lite"/>
    </source>
</evidence>
<dbReference type="GO" id="GO:0004252">
    <property type="term" value="F:serine-type endopeptidase activity"/>
    <property type="evidence" value="ECO:0007669"/>
    <property type="project" value="InterPro"/>
</dbReference>
<feature type="compositionally biased region" description="Acidic residues" evidence="5">
    <location>
        <begin position="211"/>
        <end position="225"/>
    </location>
</feature>
<feature type="transmembrane region" description="Helical" evidence="6">
    <location>
        <begin position="240"/>
        <end position="257"/>
    </location>
</feature>
<feature type="transmembrane region" description="Helical" evidence="6">
    <location>
        <begin position="263"/>
        <end position="281"/>
    </location>
</feature>
<dbReference type="RefSeq" id="WP_089767260.1">
    <property type="nucleotide sequence ID" value="NZ_FNPB01000006.1"/>
</dbReference>
<evidence type="ECO:0000313" key="7">
    <source>
        <dbReference type="EMBL" id="SDY10299.1"/>
    </source>
</evidence>
<dbReference type="GO" id="GO:0006465">
    <property type="term" value="P:signal peptide processing"/>
    <property type="evidence" value="ECO:0007669"/>
    <property type="project" value="InterPro"/>
</dbReference>
<gene>
    <name evidence="7" type="ORF">SAMN04487946_106157</name>
</gene>
<dbReference type="PANTHER" id="PTHR10806">
    <property type="entry name" value="SIGNAL PEPTIDASE COMPLEX CATALYTIC SUBUNIT SEC11"/>
    <property type="match status" value="1"/>
</dbReference>
<protein>
    <submittedName>
        <fullName evidence="7">Signal peptidase, endoplasmic reticulum-type</fullName>
    </submittedName>
</protein>
<dbReference type="NCBIfam" id="TIGR02228">
    <property type="entry name" value="sigpep_I_arch"/>
    <property type="match status" value="1"/>
</dbReference>
<evidence type="ECO:0000256" key="6">
    <source>
        <dbReference type="SAM" id="Phobius"/>
    </source>
</evidence>
<dbReference type="AlphaFoldDB" id="A0A1H3H6N7"/>
<accession>A0A1H3H6N7</accession>
<feature type="transmembrane region" description="Helical" evidence="6">
    <location>
        <begin position="136"/>
        <end position="158"/>
    </location>
</feature>
<keyword evidence="8" id="KW-1185">Reference proteome</keyword>
<proteinExistence type="predicted"/>
<feature type="compositionally biased region" description="Acidic residues" evidence="5">
    <location>
        <begin position="290"/>
        <end position="303"/>
    </location>
</feature>
<feature type="region of interest" description="Disordered" evidence="5">
    <location>
        <begin position="175"/>
        <end position="227"/>
    </location>
</feature>
<feature type="compositionally biased region" description="Acidic residues" evidence="5">
    <location>
        <begin position="321"/>
        <end position="332"/>
    </location>
</feature>
<dbReference type="OrthoDB" id="308348at2157"/>
<dbReference type="PRINTS" id="PR00728">
    <property type="entry name" value="SIGNALPTASE"/>
</dbReference>
<feature type="compositionally biased region" description="Low complexity" evidence="5">
    <location>
        <begin position="195"/>
        <end position="205"/>
    </location>
</feature>
<dbReference type="CDD" id="cd06530">
    <property type="entry name" value="S26_SPase_I"/>
    <property type="match status" value="1"/>
</dbReference>
<feature type="region of interest" description="Disordered" evidence="5">
    <location>
        <begin position="286"/>
        <end position="383"/>
    </location>
</feature>
<keyword evidence="3 6" id="KW-1133">Transmembrane helix</keyword>
<organism evidence="7 8">
    <name type="scientific">Halobellus clavatus</name>
    <dbReference type="NCBI Taxonomy" id="660517"/>
    <lineage>
        <taxon>Archaea</taxon>
        <taxon>Methanobacteriati</taxon>
        <taxon>Methanobacteriota</taxon>
        <taxon>Stenosarchaea group</taxon>
        <taxon>Halobacteria</taxon>
        <taxon>Halobacteriales</taxon>
        <taxon>Haloferacaceae</taxon>
        <taxon>Halobellus</taxon>
    </lineage>
</organism>
<dbReference type="GO" id="GO:0016020">
    <property type="term" value="C:membrane"/>
    <property type="evidence" value="ECO:0007669"/>
    <property type="project" value="UniProtKB-SubCell"/>
</dbReference>
<dbReference type="PANTHER" id="PTHR10806:SF6">
    <property type="entry name" value="SIGNAL PEPTIDASE COMPLEX CATALYTIC SUBUNIT SEC11"/>
    <property type="match status" value="1"/>
</dbReference>
<evidence type="ECO:0000313" key="8">
    <source>
        <dbReference type="Proteomes" id="UP000199170"/>
    </source>
</evidence>
<name>A0A1H3H6N7_9EURY</name>
<dbReference type="SUPFAM" id="SSF51306">
    <property type="entry name" value="LexA/Signal peptidase"/>
    <property type="match status" value="1"/>
</dbReference>
<dbReference type="STRING" id="660517.SAMN04487946_106157"/>
<reference evidence="8" key="1">
    <citation type="submission" date="2016-10" db="EMBL/GenBank/DDBJ databases">
        <authorList>
            <person name="Varghese N."/>
            <person name="Submissions S."/>
        </authorList>
    </citation>
    <scope>NUCLEOTIDE SEQUENCE [LARGE SCALE GENOMIC DNA]</scope>
    <source>
        <strain evidence="8">CGMCC 1.10118</strain>
    </source>
</reference>
<dbReference type="InterPro" id="IPR036286">
    <property type="entry name" value="LexA/Signal_pep-like_sf"/>
</dbReference>
<sequence>MSLTDRSTLRRAANVLGVVVLIALVAPFVVYGVPQVVGADQSFVVLSGSMEPAMSPGDVVVVRDAAVGSIAAGDVITYRTDSATPTTHRVIEVVEADDGTAYLTKGDANEDPDSGLVTHDRVIGTVFLTIPLLGHAIAFVNTPVGFAAVVVIPLVLFVGAELRSLVGSISAAAPGATSTAGAGGTDPSDGDRGGTDAAGTVAGEGQSADGDGPEAESTVDGDDTDSGGASLTLTRSSLQIIILIFGVYLPYSAYVASELRTSWSITMAIATAIGLLFVIGLHSGSRSGADADDGAGDDPDDDASGAASEQGDADDRTTDDAAGESDVDDVDDPISSPTAAADGGGAANEDLIWQVDPTETADDTPAADPETAESVRPAGGDDE</sequence>